<protein>
    <submittedName>
        <fullName evidence="2">Uncharacterized protein</fullName>
    </submittedName>
</protein>
<feature type="compositionally biased region" description="Acidic residues" evidence="1">
    <location>
        <begin position="8"/>
        <end position="17"/>
    </location>
</feature>
<organism evidence="2 3">
    <name type="scientific">Pandoravirus japonicus</name>
    <dbReference type="NCBI Taxonomy" id="2823154"/>
    <lineage>
        <taxon>Viruses</taxon>
        <taxon>Pandoravirus</taxon>
    </lineage>
</organism>
<reference evidence="2" key="1">
    <citation type="submission" date="2021-04" db="EMBL/GenBank/DDBJ databases">
        <title>Draft Genome Sequence of Pandoravirus japonicus, Isolated from the Sabaishi River of Niigata, Japan.</title>
        <authorList>
            <person name="Hosokawa N."/>
            <person name="Takahashi H."/>
            <person name="Aoki K."/>
            <person name="Takemura M."/>
        </authorList>
    </citation>
    <scope>NUCLEOTIDE SEQUENCE</scope>
</reference>
<dbReference type="EMBL" id="LC625835">
    <property type="protein sequence ID" value="BCU02654.1"/>
    <property type="molecule type" value="Genomic_DNA"/>
</dbReference>
<accession>A0A811BLF7</accession>
<dbReference type="Proteomes" id="UP001253637">
    <property type="component" value="Segment"/>
</dbReference>
<sequence length="555" mass="59636">MKRRLPAEEQEDVEGDLSEPVFVGSPLRKQARAGGENKDQGDDDDDENENESEPGPVPTPWEYEQAVADLDALDERIVRGSADVDDLREALRLTLGGSIGGVAGAIPVGGPRRPAARARQPEFAKVVQLYTYLWPALGDPVHAAALGAVRAHATGWPPTLSDVVLAYDAVDPQWAGRYIYRVGREAIDSPMFYVIYELVDGLQGAAMRRAARDTARQRTAQGIAGGITAAGFVDPFAGDAWGAVVDRDAFARLEGCDPERTYFLFEQDAEEGAHMALFAIAPGAREATLAASVLVPTSWPAIAVGPFAPVPAARRSQSGVPRLTPALQPYADSVSLFLAALASSHPYYVDDRGGDSDQEDGDEEDGEEQEERASQIALTSALLEPIPAGARQVKDAMLPMGSSLVLPDAVRRFIEQTYDDPHEEWYYGRTRGALIDECRLVLALRLFEGQVGARLTALRNRSRSSLTDLAARAYTGPLREGMAPTEALDRAAAYAWQGVCTAPALPSGRLADAGRLLDVALLWGVQPDASEIVRPELLCGRLSGPAAGRFGFMSM</sequence>
<name>A0A811BLF7_9VIRU</name>
<feature type="compositionally biased region" description="Acidic residues" evidence="1">
    <location>
        <begin position="356"/>
        <end position="370"/>
    </location>
</feature>
<feature type="region of interest" description="Disordered" evidence="1">
    <location>
        <begin position="348"/>
        <end position="375"/>
    </location>
</feature>
<evidence type="ECO:0000313" key="2">
    <source>
        <dbReference type="EMBL" id="BCU02654.1"/>
    </source>
</evidence>
<proteinExistence type="predicted"/>
<feature type="region of interest" description="Disordered" evidence="1">
    <location>
        <begin position="1"/>
        <end position="62"/>
    </location>
</feature>
<feature type="compositionally biased region" description="Acidic residues" evidence="1">
    <location>
        <begin position="41"/>
        <end position="52"/>
    </location>
</feature>
<evidence type="ECO:0000256" key="1">
    <source>
        <dbReference type="SAM" id="MobiDB-lite"/>
    </source>
</evidence>
<evidence type="ECO:0000313" key="3">
    <source>
        <dbReference type="Proteomes" id="UP001253637"/>
    </source>
</evidence>